<protein>
    <recommendedName>
        <fullName evidence="4">Peptidoglycan-binding protein CsiV</fullName>
    </recommendedName>
</protein>
<dbReference type="AlphaFoldDB" id="S3DHB3"/>
<keyword evidence="3" id="KW-1185">Reference proteome</keyword>
<proteinExistence type="predicted"/>
<gene>
    <name evidence="2" type="ORF">O1U_0274</name>
</gene>
<name>S3DHB3_9GAMM</name>
<dbReference type="RefSeq" id="WP_016503610.1">
    <property type="nucleotide sequence ID" value="NZ_AMSD01000001.1"/>
</dbReference>
<dbReference type="EMBL" id="AMSD01000001">
    <property type="protein sequence ID" value="EPE37812.1"/>
    <property type="molecule type" value="Genomic_DNA"/>
</dbReference>
<accession>S3DHB3</accession>
<dbReference type="PATRIC" id="fig|1236703.3.peg.264"/>
<dbReference type="Pfam" id="PF10972">
    <property type="entry name" value="CsiV"/>
    <property type="match status" value="1"/>
</dbReference>
<dbReference type="STRING" id="28176.CF66_2138"/>
<keyword evidence="1" id="KW-0732">Signal</keyword>
<feature type="signal peptide" evidence="1">
    <location>
        <begin position="1"/>
        <end position="18"/>
    </location>
</feature>
<evidence type="ECO:0000313" key="2">
    <source>
        <dbReference type="EMBL" id="EPE37812.1"/>
    </source>
</evidence>
<evidence type="ECO:0000313" key="3">
    <source>
        <dbReference type="Proteomes" id="UP000053688"/>
    </source>
</evidence>
<comment type="caution">
    <text evidence="2">The sequence shown here is derived from an EMBL/GenBank/DDBJ whole genome shotgun (WGS) entry which is preliminary data.</text>
</comment>
<evidence type="ECO:0000256" key="1">
    <source>
        <dbReference type="SAM" id="SignalP"/>
    </source>
</evidence>
<organism evidence="2 3">
    <name type="scientific">Candidatus Photodesmus katoptron Akat1</name>
    <dbReference type="NCBI Taxonomy" id="1236703"/>
    <lineage>
        <taxon>Bacteria</taxon>
        <taxon>Pseudomonadati</taxon>
        <taxon>Pseudomonadota</taxon>
        <taxon>Gammaproteobacteria</taxon>
        <taxon>Vibrionales</taxon>
        <taxon>Vibrionaceae</taxon>
        <taxon>Candidatus Photodesmus</taxon>
    </lineage>
</organism>
<reference evidence="2 3" key="1">
    <citation type="journal article" date="2014" name="Environ. Microbiol.">
        <title>Genomic signatures of obligate host dependence in the luminous bacterial symbiont of a vertebrate.</title>
        <authorList>
            <person name="Hendry T.A."/>
            <person name="de Wet J.R."/>
            <person name="Dunlap P.V."/>
        </authorList>
    </citation>
    <scope>NUCLEOTIDE SEQUENCE [LARGE SCALE GENOMIC DNA]</scope>
    <source>
        <strain evidence="2 3">Akat1</strain>
    </source>
</reference>
<evidence type="ECO:0008006" key="4">
    <source>
        <dbReference type="Google" id="ProtNLM"/>
    </source>
</evidence>
<sequence length="227" mass="27131">MKKFLILLLLSFSLPTIAKRQFDIEIVIFKRIIDVKNTGESWPNTLPKINLNHARSFEDKEYQIKKGIKILPSAEYKLTDKSLQSLKEHQDFEILLHKAWRQNDDNREYSPIFHIQAGKNYSKELNQDIITNKENISQPIYELNGKLQIYVQHYLYLEIELNLNKLHTVNQKIDLSFFNPNFKDKNKQFIKSYRMNQKRQIRSSETHYLDHPLMGIIIQINRVNEEE</sequence>
<dbReference type="InterPro" id="IPR021241">
    <property type="entry name" value="CsiV"/>
</dbReference>
<dbReference type="eggNOG" id="ENOG503360G">
    <property type="taxonomic scope" value="Bacteria"/>
</dbReference>
<feature type="chain" id="PRO_5004519872" description="Peptidoglycan-binding protein CsiV" evidence="1">
    <location>
        <begin position="19"/>
        <end position="227"/>
    </location>
</feature>
<dbReference type="Proteomes" id="UP000053688">
    <property type="component" value="Unassembled WGS sequence"/>
</dbReference>